<proteinExistence type="predicted"/>
<evidence type="ECO:0000313" key="3">
    <source>
        <dbReference type="Proteomes" id="UP001432027"/>
    </source>
</evidence>
<dbReference type="AlphaFoldDB" id="A0AAV5SBS8"/>
<sequence length="95" mass="10504">VLKYSRLDMRTSFLQPLKDLGMISTSLLNLLLQNDESLGVVVIQPLLLQLLKHHHIDDLSLDGKPSEGTEGEEGGARGNQSRHQLVDVLDSDSPF</sequence>
<feature type="region of interest" description="Disordered" evidence="1">
    <location>
        <begin position="58"/>
        <end position="95"/>
    </location>
</feature>
<evidence type="ECO:0000313" key="2">
    <source>
        <dbReference type="EMBL" id="GMS80746.1"/>
    </source>
</evidence>
<organism evidence="2 3">
    <name type="scientific">Pristionchus entomophagus</name>
    <dbReference type="NCBI Taxonomy" id="358040"/>
    <lineage>
        <taxon>Eukaryota</taxon>
        <taxon>Metazoa</taxon>
        <taxon>Ecdysozoa</taxon>
        <taxon>Nematoda</taxon>
        <taxon>Chromadorea</taxon>
        <taxon>Rhabditida</taxon>
        <taxon>Rhabditina</taxon>
        <taxon>Diplogasteromorpha</taxon>
        <taxon>Diplogasteroidea</taxon>
        <taxon>Neodiplogasteridae</taxon>
        <taxon>Pristionchus</taxon>
    </lineage>
</organism>
<dbReference type="Proteomes" id="UP001432027">
    <property type="component" value="Unassembled WGS sequence"/>
</dbReference>
<reference evidence="2" key="1">
    <citation type="submission" date="2023-10" db="EMBL/GenBank/DDBJ databases">
        <title>Genome assembly of Pristionchus species.</title>
        <authorList>
            <person name="Yoshida K."/>
            <person name="Sommer R.J."/>
        </authorList>
    </citation>
    <scope>NUCLEOTIDE SEQUENCE</scope>
    <source>
        <strain evidence="2">RS0144</strain>
    </source>
</reference>
<name>A0AAV5SBS8_9BILA</name>
<accession>A0AAV5SBS8</accession>
<feature type="non-terminal residue" evidence="2">
    <location>
        <position position="1"/>
    </location>
</feature>
<dbReference type="EMBL" id="BTSX01000001">
    <property type="protein sequence ID" value="GMS80746.1"/>
    <property type="molecule type" value="Genomic_DNA"/>
</dbReference>
<keyword evidence="3" id="KW-1185">Reference proteome</keyword>
<protein>
    <submittedName>
        <fullName evidence="2">Uncharacterized protein</fullName>
    </submittedName>
</protein>
<gene>
    <name evidence="2" type="ORF">PENTCL1PPCAC_2921</name>
</gene>
<feature type="non-terminal residue" evidence="2">
    <location>
        <position position="95"/>
    </location>
</feature>
<comment type="caution">
    <text evidence="2">The sequence shown here is derived from an EMBL/GenBank/DDBJ whole genome shotgun (WGS) entry which is preliminary data.</text>
</comment>
<evidence type="ECO:0000256" key="1">
    <source>
        <dbReference type="SAM" id="MobiDB-lite"/>
    </source>
</evidence>